<feature type="transmembrane region" description="Helical" evidence="1">
    <location>
        <begin position="43"/>
        <end position="61"/>
    </location>
</feature>
<dbReference type="AlphaFoldDB" id="A0A3P7M0G2"/>
<dbReference type="EMBL" id="UYRU01069966">
    <property type="protein sequence ID" value="VDN19180.1"/>
    <property type="molecule type" value="Genomic_DNA"/>
</dbReference>
<dbReference type="Pfam" id="PF07690">
    <property type="entry name" value="MFS_1"/>
    <property type="match status" value="1"/>
</dbReference>
<dbReference type="PANTHER" id="PTHR11360">
    <property type="entry name" value="MONOCARBOXYLATE TRANSPORTER"/>
    <property type="match status" value="1"/>
</dbReference>
<reference evidence="2 3" key="1">
    <citation type="submission" date="2018-11" db="EMBL/GenBank/DDBJ databases">
        <authorList>
            <consortium name="Pathogen Informatics"/>
        </authorList>
    </citation>
    <scope>NUCLEOTIDE SEQUENCE [LARGE SCALE GENOMIC DNA]</scope>
</reference>
<dbReference type="Gene3D" id="1.20.1250.20">
    <property type="entry name" value="MFS general substrate transporter like domains"/>
    <property type="match status" value="1"/>
</dbReference>
<organism evidence="2 3">
    <name type="scientific">Dibothriocephalus latus</name>
    <name type="common">Fish tapeworm</name>
    <name type="synonym">Diphyllobothrium latum</name>
    <dbReference type="NCBI Taxonomy" id="60516"/>
    <lineage>
        <taxon>Eukaryota</taxon>
        <taxon>Metazoa</taxon>
        <taxon>Spiralia</taxon>
        <taxon>Lophotrochozoa</taxon>
        <taxon>Platyhelminthes</taxon>
        <taxon>Cestoda</taxon>
        <taxon>Eucestoda</taxon>
        <taxon>Diphyllobothriidea</taxon>
        <taxon>Diphyllobothriidae</taxon>
        <taxon>Dibothriocephalus</taxon>
    </lineage>
</organism>
<dbReference type="GO" id="GO:0008028">
    <property type="term" value="F:monocarboxylic acid transmembrane transporter activity"/>
    <property type="evidence" value="ECO:0007669"/>
    <property type="project" value="TreeGrafter"/>
</dbReference>
<protein>
    <recommendedName>
        <fullName evidence="4">Major facilitator superfamily (MFS) profile domain-containing protein</fullName>
    </recommendedName>
</protein>
<dbReference type="OrthoDB" id="6499973at2759"/>
<dbReference type="PANTHER" id="PTHR11360:SF284">
    <property type="entry name" value="EG:103B4.3 PROTEIN-RELATED"/>
    <property type="match status" value="1"/>
</dbReference>
<proteinExistence type="predicted"/>
<dbReference type="SUPFAM" id="SSF103473">
    <property type="entry name" value="MFS general substrate transporter"/>
    <property type="match status" value="1"/>
</dbReference>
<keyword evidence="1" id="KW-0812">Transmembrane</keyword>
<evidence type="ECO:0000256" key="1">
    <source>
        <dbReference type="SAM" id="Phobius"/>
    </source>
</evidence>
<evidence type="ECO:0000313" key="2">
    <source>
        <dbReference type="EMBL" id="VDN19180.1"/>
    </source>
</evidence>
<feature type="transmembrane region" description="Helical" evidence="1">
    <location>
        <begin position="100"/>
        <end position="120"/>
    </location>
</feature>
<gene>
    <name evidence="2" type="ORF">DILT_LOCUS13364</name>
</gene>
<dbReference type="Proteomes" id="UP000281553">
    <property type="component" value="Unassembled WGS sequence"/>
</dbReference>
<accession>A0A3P7M0G2</accession>
<dbReference type="InterPro" id="IPR036259">
    <property type="entry name" value="MFS_trans_sf"/>
</dbReference>
<name>A0A3P7M0G2_DIBLA</name>
<keyword evidence="1" id="KW-0472">Membrane</keyword>
<dbReference type="InterPro" id="IPR050327">
    <property type="entry name" value="Proton-linked_MCT"/>
</dbReference>
<evidence type="ECO:0000313" key="3">
    <source>
        <dbReference type="Proteomes" id="UP000281553"/>
    </source>
</evidence>
<keyword evidence="3" id="KW-1185">Reference proteome</keyword>
<sequence length="186" mass="19515">MGEALGTQSRALLLTPGGLLIGLYLFLGPLASALSNQFDFRPVAMAGGIIATVGLAGAAFSRNVETLIGALGIVGGIGFGLIYLPAIATVGHWFKRRRPFAVGLALCGSGFGTVIGGQALPLLVEWFTWTGALLSFAEGCQTVEAIDKRIQRRISSSSYHHFTENAVPIGIIVKLECLAVVEVCRV</sequence>
<keyword evidence="1" id="KW-1133">Transmembrane helix</keyword>
<evidence type="ECO:0008006" key="4">
    <source>
        <dbReference type="Google" id="ProtNLM"/>
    </source>
</evidence>
<feature type="transmembrane region" description="Helical" evidence="1">
    <location>
        <begin position="12"/>
        <end position="31"/>
    </location>
</feature>
<feature type="transmembrane region" description="Helical" evidence="1">
    <location>
        <begin position="67"/>
        <end position="88"/>
    </location>
</feature>
<dbReference type="InterPro" id="IPR011701">
    <property type="entry name" value="MFS"/>
</dbReference>